<comment type="caution">
    <text evidence="7">The sequence shown here is derived from an EMBL/GenBank/DDBJ whole genome shotgun (WGS) entry which is preliminary data.</text>
</comment>
<dbReference type="SUPFAM" id="SSF52540">
    <property type="entry name" value="P-loop containing nucleoside triphosphate hydrolases"/>
    <property type="match status" value="1"/>
</dbReference>
<organism evidence="7 8">
    <name type="scientific">Perilla frutescens var. hirtella</name>
    <name type="common">Perilla citriodora</name>
    <name type="synonym">Perilla setoyensis</name>
    <dbReference type="NCBI Taxonomy" id="608512"/>
    <lineage>
        <taxon>Eukaryota</taxon>
        <taxon>Viridiplantae</taxon>
        <taxon>Streptophyta</taxon>
        <taxon>Embryophyta</taxon>
        <taxon>Tracheophyta</taxon>
        <taxon>Spermatophyta</taxon>
        <taxon>Magnoliopsida</taxon>
        <taxon>eudicotyledons</taxon>
        <taxon>Gunneridae</taxon>
        <taxon>Pentapetalae</taxon>
        <taxon>asterids</taxon>
        <taxon>lamiids</taxon>
        <taxon>Lamiales</taxon>
        <taxon>Lamiaceae</taxon>
        <taxon>Nepetoideae</taxon>
        <taxon>Elsholtzieae</taxon>
        <taxon>Perilla</taxon>
    </lineage>
</organism>
<keyword evidence="1" id="KW-0112">Calmodulin-binding</keyword>
<feature type="domain" description="DUF4005" evidence="6">
    <location>
        <begin position="199"/>
        <end position="270"/>
    </location>
</feature>
<evidence type="ECO:0000313" key="7">
    <source>
        <dbReference type="EMBL" id="KAH6828699.1"/>
    </source>
</evidence>
<reference evidence="7 8" key="1">
    <citation type="journal article" date="2021" name="Nat. Commun.">
        <title>Incipient diploidization of the medicinal plant Perilla within 10,000 years.</title>
        <authorList>
            <person name="Zhang Y."/>
            <person name="Shen Q."/>
            <person name="Leng L."/>
            <person name="Zhang D."/>
            <person name="Chen S."/>
            <person name="Shi Y."/>
            <person name="Ning Z."/>
            <person name="Chen S."/>
        </authorList>
    </citation>
    <scope>NUCLEOTIDE SEQUENCE [LARGE SCALE GENOMIC DNA]</scope>
    <source>
        <strain evidence="8">cv. PC099</strain>
    </source>
</reference>
<evidence type="ECO:0000256" key="1">
    <source>
        <dbReference type="ARBA" id="ARBA00022860"/>
    </source>
</evidence>
<accession>A0AAD4P6G7</accession>
<evidence type="ECO:0000259" key="6">
    <source>
        <dbReference type="Pfam" id="PF13178"/>
    </source>
</evidence>
<dbReference type="PANTHER" id="PTHR32295:SF212">
    <property type="entry name" value="CALMODULIN BINDING PROTEIN-RELATED"/>
    <property type="match status" value="1"/>
</dbReference>
<comment type="function">
    <text evidence="4">May be involved in cooperative interactions with calmodulins or calmodulin-like proteins. Recruits calmodulin proteins to microtubules, thus being a potential scaffold in cellular signaling and trafficking. May associate with nucleic acids and regulate gene expression at the transcriptional or post-transcriptional level.</text>
</comment>
<dbReference type="InterPro" id="IPR027417">
    <property type="entry name" value="P-loop_NTPase"/>
</dbReference>
<dbReference type="PROSITE" id="PS50096">
    <property type="entry name" value="IQ"/>
    <property type="match status" value="2"/>
</dbReference>
<keyword evidence="8" id="KW-1185">Reference proteome</keyword>
<dbReference type="Pfam" id="PF13178">
    <property type="entry name" value="DUF4005"/>
    <property type="match status" value="1"/>
</dbReference>
<dbReference type="Gene3D" id="1.20.5.190">
    <property type="match status" value="1"/>
</dbReference>
<dbReference type="Pfam" id="PF00612">
    <property type="entry name" value="IQ"/>
    <property type="match status" value="2"/>
</dbReference>
<dbReference type="InterPro" id="IPR000048">
    <property type="entry name" value="IQ_motif_EF-hand-BS"/>
</dbReference>
<name>A0AAD4P6G7_PERFH</name>
<dbReference type="AlphaFoldDB" id="A0AAD4P6G7"/>
<proteinExistence type="inferred from homology"/>
<dbReference type="InterPro" id="IPR025064">
    <property type="entry name" value="DUF4005"/>
</dbReference>
<dbReference type="GO" id="GO:0005516">
    <property type="term" value="F:calmodulin binding"/>
    <property type="evidence" value="ECO:0007669"/>
    <property type="project" value="UniProtKB-KW"/>
</dbReference>
<feature type="compositionally biased region" description="Low complexity" evidence="5">
    <location>
        <begin position="258"/>
        <end position="269"/>
    </location>
</feature>
<evidence type="ECO:0000256" key="5">
    <source>
        <dbReference type="SAM" id="MobiDB-lite"/>
    </source>
</evidence>
<comment type="similarity">
    <text evidence="2">Belongs to the IQD family.</text>
</comment>
<dbReference type="SMART" id="SM00015">
    <property type="entry name" value="IQ"/>
    <property type="match status" value="2"/>
</dbReference>
<protein>
    <submittedName>
        <fullName evidence="7">IQ-domain 12</fullName>
    </submittedName>
</protein>
<dbReference type="CDD" id="cd23767">
    <property type="entry name" value="IQCD"/>
    <property type="match status" value="1"/>
</dbReference>
<dbReference type="Proteomes" id="UP001190926">
    <property type="component" value="Unassembled WGS sequence"/>
</dbReference>
<evidence type="ECO:0000256" key="4">
    <source>
        <dbReference type="ARBA" id="ARBA00045534"/>
    </source>
</evidence>
<evidence type="ECO:0000256" key="3">
    <source>
        <dbReference type="ARBA" id="ARBA00024378"/>
    </source>
</evidence>
<gene>
    <name evidence="7" type="ORF">C2S53_018048</name>
</gene>
<sequence length="290" mass="32605">MGKRKSWFTYVKRLFISEPKPKSEKKWKNPRSLFKGSEFKRYPAIEAPQTTLNDAAEDRQNHAIAVAAAAAAAAEAAVAAANAAAEVARLTNFSQELRRKNLHSAVIKIQTCYRGYLARKALSALKGVVKLQAVVRGELARRDLIKKLALISLWELRLERSTIIEEKQIPVGTTKLAQLKLRNAIEQGKTEDLINSPFTQRRRSFCHAKERSTRYYASSHNAPIFPAYMATTESAKAKARARSSSTPRQRLRLPDSYSCQDSPSKQSISSWSSFNSELINTSKRNMFRSS</sequence>
<dbReference type="EMBL" id="SDAM02000121">
    <property type="protein sequence ID" value="KAH6828699.1"/>
    <property type="molecule type" value="Genomic_DNA"/>
</dbReference>
<comment type="subunit">
    <text evidence="3">Binds to multiple calmodulin (CaM) in the presence of Ca(2+) and CaM-like proteins.</text>
</comment>
<evidence type="ECO:0000313" key="8">
    <source>
        <dbReference type="Proteomes" id="UP001190926"/>
    </source>
</evidence>
<dbReference type="PANTHER" id="PTHR32295">
    <property type="entry name" value="IQ-DOMAIN 5-RELATED"/>
    <property type="match status" value="1"/>
</dbReference>
<evidence type="ECO:0000256" key="2">
    <source>
        <dbReference type="ARBA" id="ARBA00024341"/>
    </source>
</evidence>
<feature type="region of interest" description="Disordered" evidence="5">
    <location>
        <begin position="239"/>
        <end position="269"/>
    </location>
</feature>